<dbReference type="PROSITE" id="PS50206">
    <property type="entry name" value="RHODANESE_3"/>
    <property type="match status" value="1"/>
</dbReference>
<dbReference type="Pfam" id="PF00581">
    <property type="entry name" value="Rhodanese"/>
    <property type="match status" value="1"/>
</dbReference>
<comment type="caution">
    <text evidence="2">The sequence shown here is derived from an EMBL/GenBank/DDBJ whole genome shotgun (WGS) entry which is preliminary data.</text>
</comment>
<dbReference type="PANTHER" id="PTHR43031">
    <property type="entry name" value="FAD-DEPENDENT OXIDOREDUCTASE"/>
    <property type="match status" value="1"/>
</dbReference>
<accession>A0A8J6TTQ2</accession>
<dbReference type="SUPFAM" id="SSF52821">
    <property type="entry name" value="Rhodanese/Cell cycle control phosphatase"/>
    <property type="match status" value="1"/>
</dbReference>
<dbReference type="RefSeq" id="WP_163492132.1">
    <property type="nucleotide sequence ID" value="NZ_JACVEL010000010.1"/>
</dbReference>
<evidence type="ECO:0000313" key="2">
    <source>
        <dbReference type="EMBL" id="MBC9813447.1"/>
    </source>
</evidence>
<dbReference type="InterPro" id="IPR001763">
    <property type="entry name" value="Rhodanese-like_dom"/>
</dbReference>
<reference evidence="2" key="1">
    <citation type="submission" date="2020-09" db="EMBL/GenBank/DDBJ databases">
        <title>Taishania pollutisoli gen. nov., sp. nov., Isolated from Tetrabromobisphenol A-Contaminated Soil.</title>
        <authorList>
            <person name="Chen Q."/>
        </authorList>
    </citation>
    <scope>NUCLEOTIDE SEQUENCE</scope>
    <source>
        <strain evidence="2">CZZ-1</strain>
    </source>
</reference>
<name>A0A8J6TTQ2_9FLAO</name>
<dbReference type="Gene3D" id="3.40.250.10">
    <property type="entry name" value="Rhodanese-like domain"/>
    <property type="match status" value="1"/>
</dbReference>
<protein>
    <submittedName>
        <fullName evidence="2">Rhodanese-like domain-containing protein</fullName>
    </submittedName>
</protein>
<feature type="domain" description="Rhodanese" evidence="1">
    <location>
        <begin position="15"/>
        <end position="103"/>
    </location>
</feature>
<dbReference type="InterPro" id="IPR036873">
    <property type="entry name" value="Rhodanese-like_dom_sf"/>
</dbReference>
<dbReference type="InterPro" id="IPR050229">
    <property type="entry name" value="GlpE_sulfurtransferase"/>
</dbReference>
<dbReference type="Proteomes" id="UP000652681">
    <property type="component" value="Unassembled WGS sequence"/>
</dbReference>
<sequence>MKSITVQELKSMIDNHVEHILIDVREQSEYDMANINGILIPTSEFANRYSEVPKEGKVIVQCRSGQRSANVIAWLEQNHGYENLYNLQGGIIAWAHEIDPDLTVG</sequence>
<keyword evidence="3" id="KW-1185">Reference proteome</keyword>
<organism evidence="2 3">
    <name type="scientific">Taishania pollutisoli</name>
    <dbReference type="NCBI Taxonomy" id="2766479"/>
    <lineage>
        <taxon>Bacteria</taxon>
        <taxon>Pseudomonadati</taxon>
        <taxon>Bacteroidota</taxon>
        <taxon>Flavobacteriia</taxon>
        <taxon>Flavobacteriales</taxon>
        <taxon>Crocinitomicaceae</taxon>
        <taxon>Taishania</taxon>
    </lineage>
</organism>
<dbReference type="SMART" id="SM00450">
    <property type="entry name" value="RHOD"/>
    <property type="match status" value="1"/>
</dbReference>
<gene>
    <name evidence="2" type="ORF">H9Y05_13295</name>
</gene>
<dbReference type="EMBL" id="JACVEL010000010">
    <property type="protein sequence ID" value="MBC9813447.1"/>
    <property type="molecule type" value="Genomic_DNA"/>
</dbReference>
<evidence type="ECO:0000259" key="1">
    <source>
        <dbReference type="PROSITE" id="PS50206"/>
    </source>
</evidence>
<proteinExistence type="predicted"/>
<dbReference type="AlphaFoldDB" id="A0A8J6TTQ2"/>
<dbReference type="PANTHER" id="PTHR43031:SF17">
    <property type="entry name" value="SULFURTRANSFERASE YTWF-RELATED"/>
    <property type="match status" value="1"/>
</dbReference>
<evidence type="ECO:0000313" key="3">
    <source>
        <dbReference type="Proteomes" id="UP000652681"/>
    </source>
</evidence>